<comment type="caution">
    <text evidence="2">The sequence shown here is derived from an EMBL/GenBank/DDBJ whole genome shotgun (WGS) entry which is preliminary data.</text>
</comment>
<proteinExistence type="predicted"/>
<sequence>MKKLITGLVALCSLTALNVQSHTDEPNTIISSKKIKIVAIGESGFDPRWREPTCSITKTNKDEFGQNYMISHFDMCTCQNSLKSSYLIKDTQDTPDQRAVICYIETN</sequence>
<evidence type="ECO:0000313" key="3">
    <source>
        <dbReference type="EMBL" id="TMO71707.1"/>
    </source>
</evidence>
<dbReference type="OrthoDB" id="6309590at2"/>
<keyword evidence="4" id="KW-1185">Reference proteome</keyword>
<dbReference type="EMBL" id="PNBX01000004">
    <property type="protein sequence ID" value="TMO70328.1"/>
    <property type="molecule type" value="Genomic_DNA"/>
</dbReference>
<name>A0A5S3VEU6_9GAMM</name>
<feature type="signal peptide" evidence="1">
    <location>
        <begin position="1"/>
        <end position="21"/>
    </location>
</feature>
<evidence type="ECO:0000313" key="4">
    <source>
        <dbReference type="Proteomes" id="UP000307164"/>
    </source>
</evidence>
<dbReference type="RefSeq" id="WP_138589675.1">
    <property type="nucleotide sequence ID" value="NZ_PNBW01000096.1"/>
</dbReference>
<protein>
    <submittedName>
        <fullName evidence="2">Uncharacterized protein</fullName>
    </submittedName>
</protein>
<dbReference type="Proteomes" id="UP000307217">
    <property type="component" value="Unassembled WGS sequence"/>
</dbReference>
<feature type="chain" id="PRO_5024274078" evidence="1">
    <location>
        <begin position="22"/>
        <end position="107"/>
    </location>
</feature>
<evidence type="ECO:0000313" key="5">
    <source>
        <dbReference type="Proteomes" id="UP000307217"/>
    </source>
</evidence>
<dbReference type="Proteomes" id="UP000307164">
    <property type="component" value="Unassembled WGS sequence"/>
</dbReference>
<keyword evidence="1" id="KW-0732">Signal</keyword>
<evidence type="ECO:0000256" key="1">
    <source>
        <dbReference type="SAM" id="SignalP"/>
    </source>
</evidence>
<dbReference type="EMBL" id="PNBW01000096">
    <property type="protein sequence ID" value="TMO71707.1"/>
    <property type="molecule type" value="Genomic_DNA"/>
</dbReference>
<organism evidence="2 5">
    <name type="scientific">Pseudoalteromonas aurantia</name>
    <dbReference type="NCBI Taxonomy" id="43654"/>
    <lineage>
        <taxon>Bacteria</taxon>
        <taxon>Pseudomonadati</taxon>
        <taxon>Pseudomonadota</taxon>
        <taxon>Gammaproteobacteria</taxon>
        <taxon>Alteromonadales</taxon>
        <taxon>Pseudoalteromonadaceae</taxon>
        <taxon>Pseudoalteromonas</taxon>
    </lineage>
</organism>
<reference evidence="2" key="3">
    <citation type="submission" date="2019-09" db="EMBL/GenBank/DDBJ databases">
        <title>Co-occurence of chitin degradation, pigmentation and bioactivity in marine Pseudoalteromonas.</title>
        <authorList>
            <person name="Sonnenschein E.C."/>
            <person name="Bech P.K."/>
        </authorList>
    </citation>
    <scope>NUCLEOTIDE SEQUENCE</scope>
    <source>
        <strain evidence="2">S3790</strain>
        <strain evidence="4">S3895</strain>
    </source>
</reference>
<reference evidence="4 5" key="1">
    <citation type="submission" date="2018-01" db="EMBL/GenBank/DDBJ databases">
        <authorList>
            <person name="Paulsen S."/>
            <person name="Gram L.K."/>
        </authorList>
    </citation>
    <scope>NUCLEOTIDE SEQUENCE [LARGE SCALE GENOMIC DNA]</scope>
    <source>
        <strain evidence="2 5">S3790</strain>
        <strain evidence="3 4">S3895</strain>
    </source>
</reference>
<gene>
    <name evidence="2" type="ORF">CWC19_01565</name>
    <name evidence="3" type="ORF">CWC20_16745</name>
</gene>
<evidence type="ECO:0000313" key="2">
    <source>
        <dbReference type="EMBL" id="TMO70328.1"/>
    </source>
</evidence>
<dbReference type="AlphaFoldDB" id="A0A5S3VEU6"/>
<accession>A0A5S3VEU6</accession>
<reference evidence="5" key="2">
    <citation type="submission" date="2019-06" db="EMBL/GenBank/DDBJ databases">
        <title>Co-occurence of chitin degradation, pigmentation and bioactivity in marine Pseudoalteromonas.</title>
        <authorList>
            <person name="Sonnenschein E.C."/>
            <person name="Bech P.K."/>
        </authorList>
    </citation>
    <scope>NUCLEOTIDE SEQUENCE [LARGE SCALE GENOMIC DNA]</scope>
    <source>
        <strain evidence="5">S3790</strain>
        <strain evidence="3">S3895</strain>
    </source>
</reference>